<accession>A0AAJ1X5J3</accession>
<organism evidence="2 3">
    <name type="scientific">Rhodalgimonas zhirmunskyi</name>
    <dbReference type="NCBI Taxonomy" id="2964767"/>
    <lineage>
        <taxon>Bacteria</taxon>
        <taxon>Pseudomonadati</taxon>
        <taxon>Pseudomonadota</taxon>
        <taxon>Alphaproteobacteria</taxon>
        <taxon>Rhodobacterales</taxon>
        <taxon>Roseobacteraceae</taxon>
        <taxon>Rhodalgimonas</taxon>
    </lineage>
</organism>
<reference evidence="2" key="1">
    <citation type="submission" date="2022-07" db="EMBL/GenBank/DDBJ databases">
        <authorList>
            <person name="Otstavnykh N."/>
            <person name="Isaeva M."/>
            <person name="Bystritskaya E."/>
        </authorList>
    </citation>
    <scope>NUCLEOTIDE SEQUENCE</scope>
    <source>
        <strain evidence="2">10Alg 79</strain>
    </source>
</reference>
<sequence>MKLLIWAGAAVCLLGILGLLGVGVKAARAKGEAQGEEDLRNRLSKLLPWNLGALAISTIGLMMVMTGIALG</sequence>
<evidence type="ECO:0000256" key="1">
    <source>
        <dbReference type="SAM" id="Phobius"/>
    </source>
</evidence>
<evidence type="ECO:0000313" key="3">
    <source>
        <dbReference type="Proteomes" id="UP001227162"/>
    </source>
</evidence>
<dbReference type="RefSeq" id="WP_317626926.1">
    <property type="nucleotide sequence ID" value="NZ_JANFFA010000004.1"/>
</dbReference>
<feature type="transmembrane region" description="Helical" evidence="1">
    <location>
        <begin position="50"/>
        <end position="70"/>
    </location>
</feature>
<keyword evidence="3" id="KW-1185">Reference proteome</keyword>
<gene>
    <name evidence="2" type="ORF">NOI20_14385</name>
</gene>
<dbReference type="AlphaFoldDB" id="A0AAJ1X5J3"/>
<proteinExistence type="predicted"/>
<reference evidence="2" key="2">
    <citation type="submission" date="2023-04" db="EMBL/GenBank/DDBJ databases">
        <title>'Rhodoalgimonas zhirmunskyi' gen. nov., isolated from a red alga.</title>
        <authorList>
            <person name="Nedashkovskaya O.I."/>
            <person name="Otstavnykh N.Y."/>
            <person name="Bystritskaya E.P."/>
            <person name="Balabanova L.A."/>
            <person name="Isaeva M.P."/>
        </authorList>
    </citation>
    <scope>NUCLEOTIDE SEQUENCE</scope>
    <source>
        <strain evidence="2">10Alg 79</strain>
    </source>
</reference>
<dbReference type="Proteomes" id="UP001227162">
    <property type="component" value="Unassembled WGS sequence"/>
</dbReference>
<dbReference type="EMBL" id="JANFFA010000004">
    <property type="protein sequence ID" value="MDQ2095303.1"/>
    <property type="molecule type" value="Genomic_DNA"/>
</dbReference>
<protein>
    <submittedName>
        <fullName evidence="2">Uncharacterized protein</fullName>
    </submittedName>
</protein>
<keyword evidence="1" id="KW-1133">Transmembrane helix</keyword>
<name>A0AAJ1X5J3_9RHOB</name>
<keyword evidence="1" id="KW-0812">Transmembrane</keyword>
<evidence type="ECO:0000313" key="2">
    <source>
        <dbReference type="EMBL" id="MDQ2095303.1"/>
    </source>
</evidence>
<keyword evidence="1" id="KW-0472">Membrane</keyword>
<comment type="caution">
    <text evidence="2">The sequence shown here is derived from an EMBL/GenBank/DDBJ whole genome shotgun (WGS) entry which is preliminary data.</text>
</comment>